<comment type="caution">
    <text evidence="3">The sequence shown here is derived from an EMBL/GenBank/DDBJ whole genome shotgun (WGS) entry which is preliminary data.</text>
</comment>
<protein>
    <submittedName>
        <fullName evidence="3">Uncharacterized protein</fullName>
    </submittedName>
</protein>
<keyword evidence="2" id="KW-0732">Signal</keyword>
<feature type="compositionally biased region" description="Polar residues" evidence="1">
    <location>
        <begin position="37"/>
        <end position="49"/>
    </location>
</feature>
<organism evidence="3 4">
    <name type="scientific">Popillia japonica</name>
    <name type="common">Japanese beetle</name>
    <dbReference type="NCBI Taxonomy" id="7064"/>
    <lineage>
        <taxon>Eukaryota</taxon>
        <taxon>Metazoa</taxon>
        <taxon>Ecdysozoa</taxon>
        <taxon>Arthropoda</taxon>
        <taxon>Hexapoda</taxon>
        <taxon>Insecta</taxon>
        <taxon>Pterygota</taxon>
        <taxon>Neoptera</taxon>
        <taxon>Endopterygota</taxon>
        <taxon>Coleoptera</taxon>
        <taxon>Polyphaga</taxon>
        <taxon>Scarabaeiformia</taxon>
        <taxon>Scarabaeidae</taxon>
        <taxon>Rutelinae</taxon>
        <taxon>Popillia</taxon>
    </lineage>
</organism>
<keyword evidence="4" id="KW-1185">Reference proteome</keyword>
<gene>
    <name evidence="3" type="ORF">QE152_g33344</name>
</gene>
<proteinExistence type="predicted"/>
<dbReference type="AlphaFoldDB" id="A0AAW1IX57"/>
<evidence type="ECO:0000313" key="4">
    <source>
        <dbReference type="Proteomes" id="UP001458880"/>
    </source>
</evidence>
<accession>A0AAW1IX57</accession>
<dbReference type="Proteomes" id="UP001458880">
    <property type="component" value="Unassembled WGS sequence"/>
</dbReference>
<feature type="signal peptide" evidence="2">
    <location>
        <begin position="1"/>
        <end position="18"/>
    </location>
</feature>
<evidence type="ECO:0000313" key="3">
    <source>
        <dbReference type="EMBL" id="KAK9694712.1"/>
    </source>
</evidence>
<evidence type="ECO:0000256" key="2">
    <source>
        <dbReference type="SAM" id="SignalP"/>
    </source>
</evidence>
<sequence length="179" mass="19614">MNVICFSLTLLVAVVVSGGPAWKDQNVQRGAGLKIGQQNVSKSSNSSRGNGLKVGGFGRVSRSTTTTQAPPEEYIHTPSTSSSPGIRPLYVGLVVPYKSFGAREYTKAVTTTKNVLVRKLVNMFKLYELQYHTVMKELTPSPRGTLTKFSFSEKFTGDREDAPSINYTVLWVDCDEDSP</sequence>
<dbReference type="EMBL" id="JASPKY010000504">
    <property type="protein sequence ID" value="KAK9694712.1"/>
    <property type="molecule type" value="Genomic_DNA"/>
</dbReference>
<name>A0AAW1IX57_POPJA</name>
<evidence type="ECO:0000256" key="1">
    <source>
        <dbReference type="SAM" id="MobiDB-lite"/>
    </source>
</evidence>
<feature type="region of interest" description="Disordered" evidence="1">
    <location>
        <begin position="37"/>
        <end position="83"/>
    </location>
</feature>
<reference evidence="3 4" key="1">
    <citation type="journal article" date="2024" name="BMC Genomics">
        <title>De novo assembly and annotation of Popillia japonica's genome with initial clues to its potential as an invasive pest.</title>
        <authorList>
            <person name="Cucini C."/>
            <person name="Boschi S."/>
            <person name="Funari R."/>
            <person name="Cardaioli E."/>
            <person name="Iannotti N."/>
            <person name="Marturano G."/>
            <person name="Paoli F."/>
            <person name="Bruttini M."/>
            <person name="Carapelli A."/>
            <person name="Frati F."/>
            <person name="Nardi F."/>
        </authorList>
    </citation>
    <scope>NUCLEOTIDE SEQUENCE [LARGE SCALE GENOMIC DNA]</scope>
    <source>
        <strain evidence="3">DMR45628</strain>
    </source>
</reference>
<feature type="chain" id="PRO_5043710457" evidence="2">
    <location>
        <begin position="19"/>
        <end position="179"/>
    </location>
</feature>